<dbReference type="Proteomes" id="UP000617355">
    <property type="component" value="Unassembled WGS sequence"/>
</dbReference>
<evidence type="ECO:0000256" key="2">
    <source>
        <dbReference type="ARBA" id="ARBA00022617"/>
    </source>
</evidence>
<dbReference type="InterPro" id="IPR002401">
    <property type="entry name" value="Cyt_P450_E_grp-I"/>
</dbReference>
<organism evidence="9 10">
    <name type="scientific">Sinisalibacter lacisalsi</name>
    <dbReference type="NCBI Taxonomy" id="1526570"/>
    <lineage>
        <taxon>Bacteria</taxon>
        <taxon>Pseudomonadati</taxon>
        <taxon>Pseudomonadota</taxon>
        <taxon>Alphaproteobacteria</taxon>
        <taxon>Rhodobacterales</taxon>
        <taxon>Roseobacteraceae</taxon>
        <taxon>Sinisalibacter</taxon>
    </lineage>
</organism>
<name>A0ABQ1QDM7_9RHOB</name>
<keyword evidence="5 7" id="KW-0408">Iron</keyword>
<feature type="region of interest" description="Disordered" evidence="8">
    <location>
        <begin position="1"/>
        <end position="49"/>
    </location>
</feature>
<dbReference type="InterPro" id="IPR017972">
    <property type="entry name" value="Cyt_P450_CS"/>
</dbReference>
<dbReference type="Gene3D" id="1.10.630.10">
    <property type="entry name" value="Cytochrome P450"/>
    <property type="match status" value="1"/>
</dbReference>
<evidence type="ECO:0000256" key="5">
    <source>
        <dbReference type="ARBA" id="ARBA00023004"/>
    </source>
</evidence>
<keyword evidence="10" id="KW-1185">Reference proteome</keyword>
<sequence length="502" mass="55739">MPPYTLAHSVLAMDEPSDPGGTGPATGAPHTPPRQRGGDKRLVGPRAPSADMLKERKGLLELVRLSRDNVLNVIPAATLSRRILSGRVLRRVHLVADPEANRKVFKSNIDNYPKSPETKGILRKALRHGLFVLDGDDWRWQRRALNPAFAPRNIRKLGPLMSRVAEESSERLADADGSVNISDEMMRTAFDVIVRVTFAGGDGQSAVPVDVVSRAIEHYLDKTGRVSLLDYLGLPGWVPRPGRLRTHPTLKALKAGADKAIADRRKTPNTRDAALIDLLMDVEDPETGRKMNDEELRDNLITFLIAGHETTALTLSWALYLLAHAPAKHSKATEEAVRVLGSRTATVEDVGQLEYVRKVLYEAMRLFPPIPVHLRTAQREDSLCEHAVKPGDTVIVPFYSLHRHKKHWKSPNCFVPERFDNMARIDRYTYMPFSVGPRICIGAEFAMQESIIILATLLARFRFSGVEGRAPKPKLILTLRPDEDIRLKVEPLAAEAAAGEGA</sequence>
<dbReference type="InterPro" id="IPR001128">
    <property type="entry name" value="Cyt_P450"/>
</dbReference>
<evidence type="ECO:0000256" key="1">
    <source>
        <dbReference type="ARBA" id="ARBA00010617"/>
    </source>
</evidence>
<dbReference type="InterPro" id="IPR036396">
    <property type="entry name" value="Cyt_P450_sf"/>
</dbReference>
<reference evidence="10" key="1">
    <citation type="journal article" date="2019" name="Int. J. Syst. Evol. Microbiol.">
        <title>The Global Catalogue of Microorganisms (GCM) 10K type strain sequencing project: providing services to taxonomists for standard genome sequencing and annotation.</title>
        <authorList>
            <consortium name="The Broad Institute Genomics Platform"/>
            <consortium name="The Broad Institute Genome Sequencing Center for Infectious Disease"/>
            <person name="Wu L."/>
            <person name="Ma J."/>
        </authorList>
    </citation>
    <scope>NUCLEOTIDE SEQUENCE [LARGE SCALE GENOMIC DNA]</scope>
    <source>
        <strain evidence="10">CGMCC 1.12922</strain>
    </source>
</reference>
<dbReference type="InterPro" id="IPR050196">
    <property type="entry name" value="Cytochrome_P450_Monoox"/>
</dbReference>
<comment type="caution">
    <text evidence="9">The sequence shown here is derived from an EMBL/GenBank/DDBJ whole genome shotgun (WGS) entry which is preliminary data.</text>
</comment>
<dbReference type="PRINTS" id="PR00463">
    <property type="entry name" value="EP450I"/>
</dbReference>
<evidence type="ECO:0000313" key="9">
    <source>
        <dbReference type="EMBL" id="GGD24126.1"/>
    </source>
</evidence>
<evidence type="ECO:0000256" key="4">
    <source>
        <dbReference type="ARBA" id="ARBA00023002"/>
    </source>
</evidence>
<gene>
    <name evidence="9" type="primary">cyc</name>
    <name evidence="9" type="ORF">GCM10011358_05720</name>
</gene>
<dbReference type="PANTHER" id="PTHR24291:SF50">
    <property type="entry name" value="BIFUNCTIONAL ALBAFLAVENONE MONOOXYGENASE_TERPENE SYNTHASE"/>
    <property type="match status" value="1"/>
</dbReference>
<dbReference type="PRINTS" id="PR00385">
    <property type="entry name" value="P450"/>
</dbReference>
<dbReference type="EMBL" id="BMGI01000001">
    <property type="protein sequence ID" value="GGD24126.1"/>
    <property type="molecule type" value="Genomic_DNA"/>
</dbReference>
<evidence type="ECO:0000256" key="8">
    <source>
        <dbReference type="SAM" id="MobiDB-lite"/>
    </source>
</evidence>
<accession>A0ABQ1QDM7</accession>
<evidence type="ECO:0000256" key="7">
    <source>
        <dbReference type="RuleBase" id="RU000461"/>
    </source>
</evidence>
<proteinExistence type="inferred from homology"/>
<keyword evidence="3 7" id="KW-0479">Metal-binding</keyword>
<dbReference type="PANTHER" id="PTHR24291">
    <property type="entry name" value="CYTOCHROME P450 FAMILY 4"/>
    <property type="match status" value="1"/>
</dbReference>
<keyword evidence="4 7" id="KW-0560">Oxidoreductase</keyword>
<comment type="similarity">
    <text evidence="1 7">Belongs to the cytochrome P450 family.</text>
</comment>
<protein>
    <submittedName>
        <fullName evidence="9">Cytochrome P450</fullName>
    </submittedName>
</protein>
<evidence type="ECO:0000313" key="10">
    <source>
        <dbReference type="Proteomes" id="UP000617355"/>
    </source>
</evidence>
<evidence type="ECO:0000256" key="3">
    <source>
        <dbReference type="ARBA" id="ARBA00022723"/>
    </source>
</evidence>
<dbReference type="SUPFAM" id="SSF48264">
    <property type="entry name" value="Cytochrome P450"/>
    <property type="match status" value="1"/>
</dbReference>
<keyword evidence="2 7" id="KW-0349">Heme</keyword>
<dbReference type="Pfam" id="PF00067">
    <property type="entry name" value="p450"/>
    <property type="match status" value="1"/>
</dbReference>
<keyword evidence="6 7" id="KW-0503">Monooxygenase</keyword>
<evidence type="ECO:0000256" key="6">
    <source>
        <dbReference type="ARBA" id="ARBA00023033"/>
    </source>
</evidence>
<dbReference type="PROSITE" id="PS00086">
    <property type="entry name" value="CYTOCHROME_P450"/>
    <property type="match status" value="1"/>
</dbReference>